<feature type="compositionally biased region" description="Polar residues" evidence="1">
    <location>
        <begin position="11"/>
        <end position="24"/>
    </location>
</feature>
<feature type="compositionally biased region" description="Basic and acidic residues" evidence="1">
    <location>
        <begin position="38"/>
        <end position="51"/>
    </location>
</feature>
<proteinExistence type="predicted"/>
<accession>A0A9X2RVN1</accession>
<gene>
    <name evidence="2" type="ORF">NQU54_25000</name>
</gene>
<evidence type="ECO:0000256" key="1">
    <source>
        <dbReference type="SAM" id="MobiDB-lite"/>
    </source>
</evidence>
<reference evidence="2" key="1">
    <citation type="submission" date="2022-06" db="EMBL/GenBank/DDBJ databases">
        <title>WGS of actinobacteria.</title>
        <authorList>
            <person name="Thawai C."/>
        </authorList>
    </citation>
    <scope>NUCLEOTIDE SEQUENCE</scope>
    <source>
        <strain evidence="2">DSM 42010</strain>
    </source>
</reference>
<dbReference type="EMBL" id="JANIIC010000030">
    <property type="protein sequence ID" value="MCQ8832228.1"/>
    <property type="molecule type" value="Genomic_DNA"/>
</dbReference>
<feature type="region of interest" description="Disordered" evidence="1">
    <location>
        <begin position="1"/>
        <end position="59"/>
    </location>
</feature>
<evidence type="ECO:0000313" key="3">
    <source>
        <dbReference type="Proteomes" id="UP001142400"/>
    </source>
</evidence>
<keyword evidence="3" id="KW-1185">Reference proteome</keyword>
<dbReference type="AlphaFoldDB" id="A0A9X2RVN1"/>
<protein>
    <submittedName>
        <fullName evidence="2">Uncharacterized protein</fullName>
    </submittedName>
</protein>
<dbReference type="RefSeq" id="WP_257633077.1">
    <property type="nucleotide sequence ID" value="NZ_JANIIC010000030.1"/>
</dbReference>
<comment type="caution">
    <text evidence="2">The sequence shown here is derived from an EMBL/GenBank/DDBJ whole genome shotgun (WGS) entry which is preliminary data.</text>
</comment>
<organism evidence="2 3">
    <name type="scientific">Streptomyces malaysiensis subsp. samsunensis</name>
    <dbReference type="NCBI Taxonomy" id="459658"/>
    <lineage>
        <taxon>Bacteria</taxon>
        <taxon>Bacillati</taxon>
        <taxon>Actinomycetota</taxon>
        <taxon>Actinomycetes</taxon>
        <taxon>Kitasatosporales</taxon>
        <taxon>Streptomycetaceae</taxon>
        <taxon>Streptomyces</taxon>
        <taxon>Streptomyces violaceusniger group</taxon>
    </lineage>
</organism>
<name>A0A9X2RVN1_STRMQ</name>
<sequence length="84" mass="9556">MAGVEPMFATSDRQMPNTNATQANHRPDPAATVGPPQLDRRDRQQTIDQKRPDRRRHRIRTDAECEVRSVAIRGVRRAEGNQPV</sequence>
<dbReference type="Proteomes" id="UP001142400">
    <property type="component" value="Unassembled WGS sequence"/>
</dbReference>
<feature type="non-terminal residue" evidence="2">
    <location>
        <position position="84"/>
    </location>
</feature>
<evidence type="ECO:0000313" key="2">
    <source>
        <dbReference type="EMBL" id="MCQ8832228.1"/>
    </source>
</evidence>